<feature type="region of interest" description="Disordered" evidence="1">
    <location>
        <begin position="187"/>
        <end position="266"/>
    </location>
</feature>
<reference evidence="2" key="1">
    <citation type="submission" date="2022-07" db="EMBL/GenBank/DDBJ databases">
        <title>Genome Sequence of Leucocoprinus birnbaumii.</title>
        <authorList>
            <person name="Buettner E."/>
        </authorList>
    </citation>
    <scope>NUCLEOTIDE SEQUENCE</scope>
    <source>
        <strain evidence="2">VT141</strain>
    </source>
</reference>
<evidence type="ECO:0000313" key="3">
    <source>
        <dbReference type="Proteomes" id="UP001213000"/>
    </source>
</evidence>
<evidence type="ECO:0000313" key="2">
    <source>
        <dbReference type="EMBL" id="KAJ3560577.1"/>
    </source>
</evidence>
<name>A0AAD5VHU3_9AGAR</name>
<accession>A0AAD5VHU3</accession>
<protein>
    <submittedName>
        <fullName evidence="2">Uncharacterized protein</fullName>
    </submittedName>
</protein>
<feature type="compositionally biased region" description="Basic and acidic residues" evidence="1">
    <location>
        <begin position="256"/>
        <end position="266"/>
    </location>
</feature>
<dbReference type="Proteomes" id="UP001213000">
    <property type="component" value="Unassembled WGS sequence"/>
</dbReference>
<dbReference type="AlphaFoldDB" id="A0AAD5VHU3"/>
<sequence>MRYTDTHPAFFGIATVEAFENLEDCATRPTQPHGHSYSSRLAGSEGWLSSISQRFAELFVEDERRVGTMPLTHYPATSSNFMEILVNAAPCRSLQVVLISYPFINQTYQVSGHLSHTEIGIICSSKGRFGPFRDHSRPPATICNMVANGREMVAPWSRIGSSNLIRASRPNSKNVIYAKHSVAANSLSTPKRSGTMSQASQSPSKSHKRDRSNVDENGFNKDKRYRVNKKKSLEASMGSSQEALDQGLDEFSDGDPPAKSKMSEIEAQRAASDILRALKESRQPFAICRGIDVEEFPEAHRFAAIEEMVVAWLSKWGGLANWPDWLEMSYIKAAKKDQLDRWLEQVWDQADQGRRLETRLFQLYGTLPEQHYKVKELYRRSVDLVHLLAKAIALIEIRAPLIADRCALHQPAQSSLGNESD</sequence>
<feature type="compositionally biased region" description="Basic and acidic residues" evidence="1">
    <location>
        <begin position="211"/>
        <end position="222"/>
    </location>
</feature>
<dbReference type="EMBL" id="JANIEX010001146">
    <property type="protein sequence ID" value="KAJ3560577.1"/>
    <property type="molecule type" value="Genomic_DNA"/>
</dbReference>
<keyword evidence="3" id="KW-1185">Reference proteome</keyword>
<evidence type="ECO:0000256" key="1">
    <source>
        <dbReference type="SAM" id="MobiDB-lite"/>
    </source>
</evidence>
<comment type="caution">
    <text evidence="2">The sequence shown here is derived from an EMBL/GenBank/DDBJ whole genome shotgun (WGS) entry which is preliminary data.</text>
</comment>
<gene>
    <name evidence="2" type="ORF">NP233_g10747</name>
</gene>
<organism evidence="2 3">
    <name type="scientific">Leucocoprinus birnbaumii</name>
    <dbReference type="NCBI Taxonomy" id="56174"/>
    <lineage>
        <taxon>Eukaryota</taxon>
        <taxon>Fungi</taxon>
        <taxon>Dikarya</taxon>
        <taxon>Basidiomycota</taxon>
        <taxon>Agaricomycotina</taxon>
        <taxon>Agaricomycetes</taxon>
        <taxon>Agaricomycetidae</taxon>
        <taxon>Agaricales</taxon>
        <taxon>Agaricineae</taxon>
        <taxon>Agaricaceae</taxon>
        <taxon>Leucocoprinus</taxon>
    </lineage>
</organism>
<feature type="compositionally biased region" description="Polar residues" evidence="1">
    <location>
        <begin position="187"/>
        <end position="204"/>
    </location>
</feature>
<proteinExistence type="predicted"/>